<organism evidence="1">
    <name type="scientific">marine metagenome</name>
    <dbReference type="NCBI Taxonomy" id="408172"/>
    <lineage>
        <taxon>unclassified sequences</taxon>
        <taxon>metagenomes</taxon>
        <taxon>ecological metagenomes</taxon>
    </lineage>
</organism>
<evidence type="ECO:0008006" key="2">
    <source>
        <dbReference type="Google" id="ProtNLM"/>
    </source>
</evidence>
<dbReference type="PIRSF" id="PIRSF031679">
    <property type="entry name" value="Mtase_Alr7345_prd"/>
    <property type="match status" value="1"/>
</dbReference>
<proteinExistence type="predicted"/>
<dbReference type="InterPro" id="IPR029063">
    <property type="entry name" value="SAM-dependent_MTases_sf"/>
</dbReference>
<protein>
    <recommendedName>
        <fullName evidence="2">Methyltransferase type 11 domain-containing protein</fullName>
    </recommendedName>
</protein>
<gene>
    <name evidence="1" type="ORF">METZ01_LOCUS126921</name>
</gene>
<name>A0A381YCA5_9ZZZZ</name>
<dbReference type="InterPro" id="IPR016980">
    <property type="entry name" value="S-AdoMet-dep_MeTrfase_Alr7345"/>
</dbReference>
<accession>A0A381YCA5</accession>
<sequence length="278" mass="30763">MRPYKANLIALLTLSMISWPSTAAEPGGGASLLSIKEIMVGDHRSAQNIARNEFRNPVQTLNFFGLTPDMTLIEIGPSGAWYTEILAPYMRDHGRYYGAHFSANSGNEFQRRSLESFETKMGSNPALYGKAVIRHLLPPNELAIGPLEGADIALTFRNVHNWMARGEDEAFFNTFFAALKPGGILGVVEHRAPDSASRQEMIDNGYVSEAFVIEIATRAGFEFVASSEVNANMKDTKDHPEGVWTLPPSFRMGDKDREKYAAIGESDRMTLKFVKPAN</sequence>
<dbReference type="SUPFAM" id="SSF53335">
    <property type="entry name" value="S-adenosyl-L-methionine-dependent methyltransferases"/>
    <property type="match status" value="1"/>
</dbReference>
<dbReference type="EMBL" id="UINC01017773">
    <property type="protein sequence ID" value="SVA74067.1"/>
    <property type="molecule type" value="Genomic_DNA"/>
</dbReference>
<dbReference type="Gene3D" id="3.40.50.150">
    <property type="entry name" value="Vaccinia Virus protein VP39"/>
    <property type="match status" value="1"/>
</dbReference>
<reference evidence="1" key="1">
    <citation type="submission" date="2018-05" db="EMBL/GenBank/DDBJ databases">
        <authorList>
            <person name="Lanie J.A."/>
            <person name="Ng W.-L."/>
            <person name="Kazmierczak K.M."/>
            <person name="Andrzejewski T.M."/>
            <person name="Davidsen T.M."/>
            <person name="Wayne K.J."/>
            <person name="Tettelin H."/>
            <person name="Glass J.I."/>
            <person name="Rusch D."/>
            <person name="Podicherti R."/>
            <person name="Tsui H.-C.T."/>
            <person name="Winkler M.E."/>
        </authorList>
    </citation>
    <scope>NUCLEOTIDE SEQUENCE</scope>
</reference>
<dbReference type="AlphaFoldDB" id="A0A381YCA5"/>
<evidence type="ECO:0000313" key="1">
    <source>
        <dbReference type="EMBL" id="SVA74067.1"/>
    </source>
</evidence>